<accession>A0A382JAT6</accession>
<feature type="region of interest" description="Disordered" evidence="1">
    <location>
        <begin position="292"/>
        <end position="313"/>
    </location>
</feature>
<dbReference type="AlphaFoldDB" id="A0A382JAT6"/>
<dbReference type="GO" id="GO:0008081">
    <property type="term" value="F:phosphoric diester hydrolase activity"/>
    <property type="evidence" value="ECO:0007669"/>
    <property type="project" value="InterPro"/>
</dbReference>
<gene>
    <name evidence="2" type="ORF">METZ01_LOCUS261241</name>
</gene>
<dbReference type="Pfam" id="PF16670">
    <property type="entry name" value="PI-PLC-C1"/>
    <property type="match status" value="1"/>
</dbReference>
<evidence type="ECO:0000256" key="1">
    <source>
        <dbReference type="SAM" id="MobiDB-lite"/>
    </source>
</evidence>
<dbReference type="SUPFAM" id="SSF51695">
    <property type="entry name" value="PLC-like phosphodiesterases"/>
    <property type="match status" value="1"/>
</dbReference>
<name>A0A382JAT6_9ZZZZ</name>
<dbReference type="EMBL" id="UINC01072618">
    <property type="protein sequence ID" value="SVC08387.1"/>
    <property type="molecule type" value="Genomic_DNA"/>
</dbReference>
<organism evidence="2">
    <name type="scientific">marine metagenome</name>
    <dbReference type="NCBI Taxonomy" id="408172"/>
    <lineage>
        <taxon>unclassified sequences</taxon>
        <taxon>metagenomes</taxon>
        <taxon>ecological metagenomes</taxon>
    </lineage>
</organism>
<feature type="non-terminal residue" evidence="2">
    <location>
        <position position="1"/>
    </location>
</feature>
<evidence type="ECO:0000313" key="2">
    <source>
        <dbReference type="EMBL" id="SVC08387.1"/>
    </source>
</evidence>
<dbReference type="InterPro" id="IPR032075">
    <property type="entry name" value="PI-PLC-C1"/>
</dbReference>
<dbReference type="GO" id="GO:0006629">
    <property type="term" value="P:lipid metabolic process"/>
    <property type="evidence" value="ECO:0007669"/>
    <property type="project" value="InterPro"/>
</dbReference>
<sequence length="349" mass="39163">LINTLKLNQLQVVGSHNSYHIAPYDTLLGIINAFASELALSIDYTHLVLPQQFLNYGIRQIELDVYRDPEGGLFSSRMGNWLAGQDVTPDIPELSEPGLKILHFPDIDFDTHLITFKNGLEKLKIWSDIFPGHVPIFVLIECKSDGLEDYFDDYPQLENLISLLPDSITYTVPLPFDLTGLEETEAEIRDVFGESLENIITPDMVRGDFSTLEDAILNGGWPTLGEVRGKIMFGLDNQGSLMNDYMEGYPSLSGRILFTEAPPGTPEAAFLGMNTPSPDITERVNQGYLVRTRADTDTEQARTGDTSRRDEALASGAHFVSTDYYHPDPRHEFDPGWTDYSVRFPGEFF</sequence>
<proteinExistence type="predicted"/>
<reference evidence="2" key="1">
    <citation type="submission" date="2018-05" db="EMBL/GenBank/DDBJ databases">
        <authorList>
            <person name="Lanie J.A."/>
            <person name="Ng W.-L."/>
            <person name="Kazmierczak K.M."/>
            <person name="Andrzejewski T.M."/>
            <person name="Davidsen T.M."/>
            <person name="Wayne K.J."/>
            <person name="Tettelin H."/>
            <person name="Glass J.I."/>
            <person name="Rusch D."/>
            <person name="Podicherti R."/>
            <person name="Tsui H.-C.T."/>
            <person name="Winkler M.E."/>
        </authorList>
    </citation>
    <scope>NUCLEOTIDE SEQUENCE</scope>
</reference>
<protein>
    <submittedName>
        <fullName evidence="2">Uncharacterized protein</fullName>
    </submittedName>
</protein>
<feature type="non-terminal residue" evidence="2">
    <location>
        <position position="349"/>
    </location>
</feature>
<dbReference type="CDD" id="cd08589">
    <property type="entry name" value="PI-PLCc_SaPLC1_like"/>
    <property type="match status" value="1"/>
</dbReference>
<dbReference type="Gene3D" id="3.20.20.190">
    <property type="entry name" value="Phosphatidylinositol (PI) phosphodiesterase"/>
    <property type="match status" value="1"/>
</dbReference>
<dbReference type="InterPro" id="IPR017946">
    <property type="entry name" value="PLC-like_Pdiesterase_TIM-brl"/>
</dbReference>
<feature type="compositionally biased region" description="Basic and acidic residues" evidence="1">
    <location>
        <begin position="292"/>
        <end position="312"/>
    </location>
</feature>